<keyword evidence="4 6" id="KW-0805">Transcription regulation</keyword>
<dbReference type="Pfam" id="PF01029">
    <property type="entry name" value="NusB"/>
    <property type="match status" value="1"/>
</dbReference>
<dbReference type="RefSeq" id="WP_283713281.1">
    <property type="nucleotide sequence ID" value="NZ_JASJEW010000003.1"/>
</dbReference>
<dbReference type="Gene3D" id="1.10.940.10">
    <property type="entry name" value="NusB-like"/>
    <property type="match status" value="1"/>
</dbReference>
<gene>
    <name evidence="6 9" type="primary">nusB</name>
    <name evidence="9" type="ORF">QJ043_08525</name>
</gene>
<keyword evidence="10" id="KW-1185">Reference proteome</keyword>
<keyword evidence="3 6" id="KW-0694">RNA-binding</keyword>
<protein>
    <recommendedName>
        <fullName evidence="6">Transcription antitermination protein NusB</fullName>
    </recommendedName>
    <alternativeName>
        <fullName evidence="6">Antitermination factor NusB</fullName>
    </alternativeName>
</protein>
<organism evidence="9 10">
    <name type="scientific">Kribbibacterium absianum</name>
    <dbReference type="NCBI Taxonomy" id="3044210"/>
    <lineage>
        <taxon>Bacteria</taxon>
        <taxon>Bacillati</taxon>
        <taxon>Actinomycetota</taxon>
        <taxon>Coriobacteriia</taxon>
        <taxon>Coriobacteriales</taxon>
        <taxon>Kribbibacteriaceae</taxon>
        <taxon>Kribbibacterium</taxon>
    </lineage>
</organism>
<dbReference type="Proteomes" id="UP001431693">
    <property type="component" value="Unassembled WGS sequence"/>
</dbReference>
<reference evidence="9" key="1">
    <citation type="submission" date="2023-05" db="EMBL/GenBank/DDBJ databases">
        <title>[olsenella] sp. nov., isolated from a pig farm feces dump.</title>
        <authorList>
            <person name="Chang Y.-H."/>
        </authorList>
    </citation>
    <scope>NUCLEOTIDE SEQUENCE</scope>
    <source>
        <strain evidence="9">YH-ols2217</strain>
    </source>
</reference>
<accession>A0ABT6ZM32</accession>
<name>A0ABT6ZM32_9ACTN</name>
<keyword evidence="2 6" id="KW-0889">Transcription antitermination</keyword>
<evidence type="ECO:0000256" key="7">
    <source>
        <dbReference type="SAM" id="MobiDB-lite"/>
    </source>
</evidence>
<dbReference type="EMBL" id="JASJEX010000004">
    <property type="protein sequence ID" value="MDJ1130116.1"/>
    <property type="molecule type" value="Genomic_DNA"/>
</dbReference>
<evidence type="ECO:0000259" key="8">
    <source>
        <dbReference type="Pfam" id="PF01029"/>
    </source>
</evidence>
<comment type="similarity">
    <text evidence="1 6">Belongs to the NusB family.</text>
</comment>
<evidence type="ECO:0000256" key="1">
    <source>
        <dbReference type="ARBA" id="ARBA00005952"/>
    </source>
</evidence>
<dbReference type="InterPro" id="IPR035926">
    <property type="entry name" value="NusB-like_sf"/>
</dbReference>
<evidence type="ECO:0000256" key="5">
    <source>
        <dbReference type="ARBA" id="ARBA00023163"/>
    </source>
</evidence>
<keyword evidence="5 6" id="KW-0804">Transcription</keyword>
<evidence type="ECO:0000256" key="6">
    <source>
        <dbReference type="HAMAP-Rule" id="MF_00073"/>
    </source>
</evidence>
<comment type="caution">
    <text evidence="9">The sequence shown here is derived from an EMBL/GenBank/DDBJ whole genome shotgun (WGS) entry which is preliminary data.</text>
</comment>
<dbReference type="InterPro" id="IPR011605">
    <property type="entry name" value="NusB_fam"/>
</dbReference>
<dbReference type="NCBIfam" id="TIGR01951">
    <property type="entry name" value="nusB"/>
    <property type="match status" value="1"/>
</dbReference>
<dbReference type="PANTHER" id="PTHR11078">
    <property type="entry name" value="N UTILIZATION SUBSTANCE PROTEIN B-RELATED"/>
    <property type="match status" value="1"/>
</dbReference>
<evidence type="ECO:0000256" key="2">
    <source>
        <dbReference type="ARBA" id="ARBA00022814"/>
    </source>
</evidence>
<evidence type="ECO:0000256" key="4">
    <source>
        <dbReference type="ARBA" id="ARBA00023015"/>
    </source>
</evidence>
<dbReference type="SUPFAM" id="SSF48013">
    <property type="entry name" value="NusB-like"/>
    <property type="match status" value="1"/>
</dbReference>
<feature type="region of interest" description="Disordered" evidence="7">
    <location>
        <begin position="146"/>
        <end position="182"/>
    </location>
</feature>
<comment type="function">
    <text evidence="6">Involved in transcription antitermination. Required for transcription of ribosomal RNA (rRNA) genes. Binds specifically to the boxA antiterminator sequence of the ribosomal RNA (rrn) operons.</text>
</comment>
<dbReference type="HAMAP" id="MF_00073">
    <property type="entry name" value="NusB"/>
    <property type="match status" value="1"/>
</dbReference>
<evidence type="ECO:0000313" key="9">
    <source>
        <dbReference type="EMBL" id="MDJ1130116.1"/>
    </source>
</evidence>
<feature type="compositionally biased region" description="Acidic residues" evidence="7">
    <location>
        <begin position="163"/>
        <end position="182"/>
    </location>
</feature>
<dbReference type="InterPro" id="IPR006027">
    <property type="entry name" value="NusB_RsmB_TIM44"/>
</dbReference>
<evidence type="ECO:0000313" key="10">
    <source>
        <dbReference type="Proteomes" id="UP001431693"/>
    </source>
</evidence>
<proteinExistence type="inferred from homology"/>
<feature type="domain" description="NusB/RsmB/TIM44" evidence="8">
    <location>
        <begin position="13"/>
        <end position="135"/>
    </location>
</feature>
<dbReference type="PANTHER" id="PTHR11078:SF3">
    <property type="entry name" value="ANTITERMINATION NUSB DOMAIN-CONTAINING PROTEIN"/>
    <property type="match status" value="1"/>
</dbReference>
<evidence type="ECO:0000256" key="3">
    <source>
        <dbReference type="ARBA" id="ARBA00022884"/>
    </source>
</evidence>
<sequence length="182" mass="19690">MSSKDGLYGRLLSRAQAVQVLFQAESAGRPAANVLEGEYVVTRGPIDEFGTSLALGVDEHRRELDQVIAHVANNWSLERLAHVDKDILRVALYELLFSDEVSHAVAISEAVNLAKVFGGEDSYVFINGVLGRVSRDLDAGVDLLAESQPKPEPAPEPAVIEETVVEEEPVAEPEPSSEEASQ</sequence>